<keyword evidence="3 7" id="KW-0479">Metal-binding</keyword>
<gene>
    <name evidence="8" type="ORF">F4559_003673</name>
</gene>
<accession>A0A7W7T497</accession>
<dbReference type="AlphaFoldDB" id="A0A7W7T497"/>
<keyword evidence="9" id="KW-1185">Reference proteome</keyword>
<dbReference type="CDD" id="cd11029">
    <property type="entry name" value="CYP107-like"/>
    <property type="match status" value="1"/>
</dbReference>
<evidence type="ECO:0000256" key="5">
    <source>
        <dbReference type="ARBA" id="ARBA00023004"/>
    </source>
</evidence>
<dbReference type="InterPro" id="IPR001128">
    <property type="entry name" value="Cyt_P450"/>
</dbReference>
<reference evidence="8 9" key="1">
    <citation type="submission" date="2020-08" db="EMBL/GenBank/DDBJ databases">
        <title>Sequencing the genomes of 1000 actinobacteria strains.</title>
        <authorList>
            <person name="Klenk H.-P."/>
        </authorList>
    </citation>
    <scope>NUCLEOTIDE SEQUENCE [LARGE SCALE GENOMIC DNA]</scope>
    <source>
        <strain evidence="8 9">DSM 45084</strain>
    </source>
</reference>
<dbReference type="PROSITE" id="PS00086">
    <property type="entry name" value="CYTOCHROME_P450"/>
    <property type="match status" value="1"/>
</dbReference>
<keyword evidence="6 7" id="KW-0503">Monooxygenase</keyword>
<sequence length="407" mass="44727">MVAPALSPPLFGPDYYQNPYPAFDWLRIHSPVHEFRFPAGDVPTFFVSRFADVKALLADNRFSTAGASWANDAARAAGLVFGEGTVVESIVTVLDPPDHTRVRKLAMGAFTPRRIAQWQETVERITERALDRLAESGEADIMKFAATIPAEVLGEVLGLSLEKFQEVLHAIDRAFSTDPDLEDDRKRAFNEVGEYGRELIADKRRNPGEDLTSTFIAARDGDDRFGEPELLAMISVMIMAGLDTTRGVIGSASLALIDFPDQLKLLQDNPELAPGAVEEFLRYEGALSTTLFRFAKEDAEFNGVFIPKGSPVLASSLSANRDPEQFEAPDRLDITRTGVRHLGFGHGLHNCLGAALARLEVGTSVPALFRRFPQLRLSVPREDVRWVESWLVRSPAALPVELGPAAS</sequence>
<evidence type="ECO:0000256" key="2">
    <source>
        <dbReference type="ARBA" id="ARBA00022617"/>
    </source>
</evidence>
<dbReference type="FunFam" id="1.10.630.10:FF:000018">
    <property type="entry name" value="Cytochrome P450 monooxygenase"/>
    <property type="match status" value="1"/>
</dbReference>
<dbReference type="InterPro" id="IPR002397">
    <property type="entry name" value="Cyt_P450_B"/>
</dbReference>
<evidence type="ECO:0000256" key="4">
    <source>
        <dbReference type="ARBA" id="ARBA00023002"/>
    </source>
</evidence>
<dbReference type="InterPro" id="IPR036396">
    <property type="entry name" value="Cyt_P450_sf"/>
</dbReference>
<dbReference type="InterPro" id="IPR017972">
    <property type="entry name" value="Cyt_P450_CS"/>
</dbReference>
<comment type="similarity">
    <text evidence="1 7">Belongs to the cytochrome P450 family.</text>
</comment>
<dbReference type="GO" id="GO:0005506">
    <property type="term" value="F:iron ion binding"/>
    <property type="evidence" value="ECO:0007669"/>
    <property type="project" value="InterPro"/>
</dbReference>
<organism evidence="8 9">
    <name type="scientific">Saccharothrix violaceirubra</name>
    <dbReference type="NCBI Taxonomy" id="413306"/>
    <lineage>
        <taxon>Bacteria</taxon>
        <taxon>Bacillati</taxon>
        <taxon>Actinomycetota</taxon>
        <taxon>Actinomycetes</taxon>
        <taxon>Pseudonocardiales</taxon>
        <taxon>Pseudonocardiaceae</taxon>
        <taxon>Saccharothrix</taxon>
    </lineage>
</organism>
<dbReference type="Gene3D" id="1.10.630.10">
    <property type="entry name" value="Cytochrome P450"/>
    <property type="match status" value="1"/>
</dbReference>
<keyword evidence="5 7" id="KW-0408">Iron</keyword>
<protein>
    <submittedName>
        <fullName evidence="8">Cytochrome P450</fullName>
    </submittedName>
</protein>
<dbReference type="SUPFAM" id="SSF48264">
    <property type="entry name" value="Cytochrome P450"/>
    <property type="match status" value="1"/>
</dbReference>
<evidence type="ECO:0000313" key="8">
    <source>
        <dbReference type="EMBL" id="MBB4966314.1"/>
    </source>
</evidence>
<keyword evidence="2 7" id="KW-0349">Heme</keyword>
<evidence type="ECO:0000256" key="7">
    <source>
        <dbReference type="RuleBase" id="RU000461"/>
    </source>
</evidence>
<dbReference type="PANTHER" id="PTHR46696:SF1">
    <property type="entry name" value="CYTOCHROME P450 YJIB-RELATED"/>
    <property type="match status" value="1"/>
</dbReference>
<name>A0A7W7T497_9PSEU</name>
<dbReference type="EMBL" id="JACHJS010000001">
    <property type="protein sequence ID" value="MBB4966314.1"/>
    <property type="molecule type" value="Genomic_DNA"/>
</dbReference>
<dbReference type="Proteomes" id="UP000542674">
    <property type="component" value="Unassembled WGS sequence"/>
</dbReference>
<dbReference type="GO" id="GO:0004497">
    <property type="term" value="F:monooxygenase activity"/>
    <property type="evidence" value="ECO:0007669"/>
    <property type="project" value="UniProtKB-KW"/>
</dbReference>
<dbReference type="PANTHER" id="PTHR46696">
    <property type="entry name" value="P450, PUTATIVE (EUROFUNG)-RELATED"/>
    <property type="match status" value="1"/>
</dbReference>
<dbReference type="GO" id="GO:0016705">
    <property type="term" value="F:oxidoreductase activity, acting on paired donors, with incorporation or reduction of molecular oxygen"/>
    <property type="evidence" value="ECO:0007669"/>
    <property type="project" value="InterPro"/>
</dbReference>
<dbReference type="Pfam" id="PF00067">
    <property type="entry name" value="p450"/>
    <property type="match status" value="1"/>
</dbReference>
<dbReference type="RefSeq" id="WP_221447273.1">
    <property type="nucleotide sequence ID" value="NZ_BAABAI010000026.1"/>
</dbReference>
<comment type="caution">
    <text evidence="8">The sequence shown here is derived from an EMBL/GenBank/DDBJ whole genome shotgun (WGS) entry which is preliminary data.</text>
</comment>
<evidence type="ECO:0000256" key="6">
    <source>
        <dbReference type="ARBA" id="ARBA00023033"/>
    </source>
</evidence>
<evidence type="ECO:0000256" key="1">
    <source>
        <dbReference type="ARBA" id="ARBA00010617"/>
    </source>
</evidence>
<dbReference type="PRINTS" id="PR00359">
    <property type="entry name" value="BP450"/>
</dbReference>
<evidence type="ECO:0000256" key="3">
    <source>
        <dbReference type="ARBA" id="ARBA00022723"/>
    </source>
</evidence>
<proteinExistence type="inferred from homology"/>
<evidence type="ECO:0000313" key="9">
    <source>
        <dbReference type="Proteomes" id="UP000542674"/>
    </source>
</evidence>
<keyword evidence="4 7" id="KW-0560">Oxidoreductase</keyword>
<dbReference type="GO" id="GO:0020037">
    <property type="term" value="F:heme binding"/>
    <property type="evidence" value="ECO:0007669"/>
    <property type="project" value="InterPro"/>
</dbReference>